<evidence type="ECO:0000256" key="16">
    <source>
        <dbReference type="ARBA" id="ARBA00022884"/>
    </source>
</evidence>
<keyword evidence="11" id="KW-0808">Transferase</keyword>
<dbReference type="InterPro" id="IPR051302">
    <property type="entry name" value="Dual_SerThr-Tyr_Kinase"/>
</dbReference>
<evidence type="ECO:0000256" key="17">
    <source>
        <dbReference type="ARBA" id="ARBA00022989"/>
    </source>
</evidence>
<evidence type="ECO:0000256" key="24">
    <source>
        <dbReference type="ARBA" id="ARBA00049003"/>
    </source>
</evidence>
<dbReference type="Gene3D" id="3.40.50.150">
    <property type="entry name" value="Vaccinia Virus protein VP39"/>
    <property type="match status" value="1"/>
</dbReference>
<feature type="compositionally biased region" description="Basic residues" evidence="30">
    <location>
        <begin position="393"/>
        <end position="403"/>
    </location>
</feature>
<dbReference type="SUPFAM" id="SSF54928">
    <property type="entry name" value="RNA-binding domain, RBD"/>
    <property type="match status" value="1"/>
</dbReference>
<evidence type="ECO:0000256" key="26">
    <source>
        <dbReference type="ARBA" id="ARBA00051680"/>
    </source>
</evidence>
<dbReference type="InterPro" id="IPR044063">
    <property type="entry name" value="ZF_RING_GID"/>
</dbReference>
<dbReference type="Gene3D" id="1.10.510.10">
    <property type="entry name" value="Transferase(Phosphotransferase) domain 1"/>
    <property type="match status" value="1"/>
</dbReference>
<feature type="domain" description="RRM" evidence="33">
    <location>
        <begin position="2236"/>
        <end position="2313"/>
    </location>
</feature>
<dbReference type="InterPro" id="IPR037683">
    <property type="entry name" value="Rmd5_dRing"/>
</dbReference>
<dbReference type="EC" id="2.7.12.1" evidence="8"/>
<evidence type="ECO:0000256" key="11">
    <source>
        <dbReference type="ARBA" id="ARBA00022679"/>
    </source>
</evidence>
<evidence type="ECO:0000256" key="4">
    <source>
        <dbReference type="ARBA" id="ARBA00004496"/>
    </source>
</evidence>
<feature type="binding site" evidence="29">
    <location>
        <position position="1351"/>
    </location>
    <ligand>
        <name>ATP</name>
        <dbReference type="ChEBI" id="CHEBI:30616"/>
    </ligand>
</feature>
<feature type="compositionally biased region" description="Basic residues" evidence="30">
    <location>
        <begin position="2013"/>
        <end position="2025"/>
    </location>
</feature>
<feature type="transmembrane region" description="Helical" evidence="31">
    <location>
        <begin position="7"/>
        <end position="24"/>
    </location>
</feature>
<dbReference type="Pfam" id="PF08241">
    <property type="entry name" value="Methyltransf_11"/>
    <property type="match status" value="1"/>
</dbReference>
<evidence type="ECO:0000256" key="2">
    <source>
        <dbReference type="ARBA" id="ARBA00004187"/>
    </source>
</evidence>
<dbReference type="InterPro" id="IPR007262">
    <property type="entry name" value="Vps55/LEPROT"/>
</dbReference>
<evidence type="ECO:0000256" key="14">
    <source>
        <dbReference type="ARBA" id="ARBA00022777"/>
    </source>
</evidence>
<comment type="catalytic activity">
    <reaction evidence="24">
        <text>L-seryl-[protein] + ATP = O-phospho-L-seryl-[protein] + ADP + H(+)</text>
        <dbReference type="Rhea" id="RHEA:17989"/>
        <dbReference type="Rhea" id="RHEA-COMP:9863"/>
        <dbReference type="Rhea" id="RHEA-COMP:11604"/>
        <dbReference type="ChEBI" id="CHEBI:15378"/>
        <dbReference type="ChEBI" id="CHEBI:29999"/>
        <dbReference type="ChEBI" id="CHEBI:30616"/>
        <dbReference type="ChEBI" id="CHEBI:83421"/>
        <dbReference type="ChEBI" id="CHEBI:456216"/>
        <dbReference type="EC" id="2.7.12.1"/>
    </reaction>
</comment>
<comment type="catalytic activity">
    <reaction evidence="26">
        <text>L-tyrosyl-[protein] + ATP = O-phospho-L-tyrosyl-[protein] + ADP + H(+)</text>
        <dbReference type="Rhea" id="RHEA:10596"/>
        <dbReference type="Rhea" id="RHEA-COMP:10136"/>
        <dbReference type="Rhea" id="RHEA-COMP:20101"/>
        <dbReference type="ChEBI" id="CHEBI:15378"/>
        <dbReference type="ChEBI" id="CHEBI:30616"/>
        <dbReference type="ChEBI" id="CHEBI:46858"/>
        <dbReference type="ChEBI" id="CHEBI:61978"/>
        <dbReference type="ChEBI" id="CHEBI:456216"/>
        <dbReference type="EC" id="2.7.12.1"/>
    </reaction>
</comment>
<dbReference type="Pfam" id="PF00069">
    <property type="entry name" value="Pkinase"/>
    <property type="match status" value="1"/>
</dbReference>
<feature type="domain" description="RING-Gid-type" evidence="35">
    <location>
        <begin position="1842"/>
        <end position="1888"/>
    </location>
</feature>
<feature type="transmembrane region" description="Helical" evidence="31">
    <location>
        <begin position="2607"/>
        <end position="2627"/>
    </location>
</feature>
<evidence type="ECO:0000256" key="6">
    <source>
        <dbReference type="ARBA" id="ARBA00005645"/>
    </source>
</evidence>
<evidence type="ECO:0000256" key="9">
    <source>
        <dbReference type="ARBA" id="ARBA00022490"/>
    </source>
</evidence>
<keyword evidence="28" id="KW-0862">Zinc</keyword>
<evidence type="ECO:0000256" key="1">
    <source>
        <dbReference type="ARBA" id="ARBA00004141"/>
    </source>
</evidence>
<proteinExistence type="inferred from homology"/>
<keyword evidence="19 31" id="KW-0472">Membrane</keyword>
<evidence type="ECO:0000259" key="35">
    <source>
        <dbReference type="PROSITE" id="PS51867"/>
    </source>
</evidence>
<feature type="zinc finger region" description="RING-Gid-type" evidence="28">
    <location>
        <begin position="1842"/>
        <end position="1888"/>
    </location>
</feature>
<dbReference type="InterPro" id="IPR011009">
    <property type="entry name" value="Kinase-like_dom_sf"/>
</dbReference>
<evidence type="ECO:0000259" key="33">
    <source>
        <dbReference type="PROSITE" id="PS50102"/>
    </source>
</evidence>
<feature type="transmembrane region" description="Helical" evidence="31">
    <location>
        <begin position="2639"/>
        <end position="2658"/>
    </location>
</feature>
<dbReference type="PANTHER" id="PTHR46392">
    <property type="entry name" value="DUAL SERINE/THREONINE AND TYROSINE PROTEIN KINASE"/>
    <property type="match status" value="1"/>
</dbReference>
<feature type="compositionally biased region" description="Basic and acidic residues" evidence="30">
    <location>
        <begin position="2026"/>
        <end position="2047"/>
    </location>
</feature>
<dbReference type="SUPFAM" id="SSF56112">
    <property type="entry name" value="Protein kinase-like (PK-like)"/>
    <property type="match status" value="1"/>
</dbReference>
<evidence type="ECO:0000256" key="8">
    <source>
        <dbReference type="ARBA" id="ARBA00013203"/>
    </source>
</evidence>
<feature type="region of interest" description="Disordered" evidence="30">
    <location>
        <begin position="1921"/>
        <end position="2144"/>
    </location>
</feature>
<keyword evidence="37" id="KW-1185">Reference proteome</keyword>
<protein>
    <recommendedName>
        <fullName evidence="21">Dual serine/threonine and tyrosine protein kinase</fullName>
        <ecNumber evidence="7">2.7.11.13</ecNumber>
        <ecNumber evidence="8">2.7.12.1</ecNumber>
    </recommendedName>
    <alternativeName>
        <fullName evidence="23">Dusty protein kinase</fullName>
    </alternativeName>
    <alternativeName>
        <fullName evidence="22">Receptor-interacting serine/threonine-protein kinase 5</fullName>
    </alternativeName>
</protein>
<feature type="domain" description="G-patch" evidence="34">
    <location>
        <begin position="2150"/>
        <end position="2190"/>
    </location>
</feature>
<comment type="similarity">
    <text evidence="6">Belongs to the OB-RGRP/VPS55 family.</text>
</comment>
<evidence type="ECO:0000256" key="15">
    <source>
        <dbReference type="ARBA" id="ARBA00022840"/>
    </source>
</evidence>
<keyword evidence="10" id="KW-0723">Serine/threonine-protein kinase</keyword>
<dbReference type="PANTHER" id="PTHR46392:SF1">
    <property type="entry name" value="DUAL SERINE_THREONINE AND TYROSINE PROTEIN KINASE"/>
    <property type="match status" value="1"/>
</dbReference>
<evidence type="ECO:0000256" key="10">
    <source>
        <dbReference type="ARBA" id="ARBA00022527"/>
    </source>
</evidence>
<evidence type="ECO:0000259" key="34">
    <source>
        <dbReference type="PROSITE" id="PS50174"/>
    </source>
</evidence>
<accession>A0ABN7S7K7</accession>
<evidence type="ECO:0000256" key="19">
    <source>
        <dbReference type="ARBA" id="ARBA00023136"/>
    </source>
</evidence>
<evidence type="ECO:0000256" key="5">
    <source>
        <dbReference type="ARBA" id="ARBA00005490"/>
    </source>
</evidence>
<dbReference type="SUPFAM" id="SSF158702">
    <property type="entry name" value="Sec63 N-terminal domain-like"/>
    <property type="match status" value="1"/>
</dbReference>
<dbReference type="InterPro" id="IPR012677">
    <property type="entry name" value="Nucleotide-bd_a/b_plait_sf"/>
</dbReference>
<dbReference type="InterPro" id="IPR029063">
    <property type="entry name" value="SAM-dependent_MTases_sf"/>
</dbReference>
<evidence type="ECO:0000256" key="13">
    <source>
        <dbReference type="ARBA" id="ARBA00022741"/>
    </source>
</evidence>
<dbReference type="Proteomes" id="UP001158576">
    <property type="component" value="Chromosome PAR"/>
</dbReference>
<feature type="compositionally biased region" description="Basic and acidic residues" evidence="30">
    <location>
        <begin position="350"/>
        <end position="359"/>
    </location>
</feature>
<evidence type="ECO:0000256" key="25">
    <source>
        <dbReference type="ARBA" id="ARBA00049308"/>
    </source>
</evidence>
<dbReference type="PROSITE" id="PS50102">
    <property type="entry name" value="RRM"/>
    <property type="match status" value="1"/>
</dbReference>
<keyword evidence="28" id="KW-0863">Zinc-finger</keyword>
<evidence type="ECO:0000256" key="30">
    <source>
        <dbReference type="SAM" id="MobiDB-lite"/>
    </source>
</evidence>
<evidence type="ECO:0000256" key="18">
    <source>
        <dbReference type="ARBA" id="ARBA00023004"/>
    </source>
</evidence>
<evidence type="ECO:0000256" key="28">
    <source>
        <dbReference type="PROSITE-ProRule" id="PRU01215"/>
    </source>
</evidence>
<dbReference type="InterPro" id="IPR035979">
    <property type="entry name" value="RBD_domain_sf"/>
</dbReference>
<dbReference type="PROSITE" id="PS51867">
    <property type="entry name" value="ZF_RING_GID"/>
    <property type="match status" value="1"/>
</dbReference>
<dbReference type="InterPro" id="IPR014756">
    <property type="entry name" value="Ig_E-set"/>
</dbReference>
<dbReference type="SMART" id="SM00220">
    <property type="entry name" value="S_TKc"/>
    <property type="match status" value="1"/>
</dbReference>
<dbReference type="SUPFAM" id="SSF81296">
    <property type="entry name" value="E set domains"/>
    <property type="match status" value="1"/>
</dbReference>
<dbReference type="InterPro" id="IPR013216">
    <property type="entry name" value="Methyltransf_11"/>
</dbReference>
<dbReference type="InterPro" id="IPR024964">
    <property type="entry name" value="CTLH/CRA"/>
</dbReference>
<evidence type="ECO:0000256" key="21">
    <source>
        <dbReference type="ARBA" id="ARBA00040421"/>
    </source>
</evidence>
<keyword evidence="15 29" id="KW-0067">ATP-binding</keyword>
<feature type="region of interest" description="Disordered" evidence="30">
    <location>
        <begin position="320"/>
        <end position="406"/>
    </location>
</feature>
<dbReference type="Gene3D" id="3.30.70.330">
    <property type="match status" value="1"/>
</dbReference>
<dbReference type="InterPro" id="IPR006594">
    <property type="entry name" value="LisH"/>
</dbReference>
<dbReference type="EMBL" id="OU015568">
    <property type="protein sequence ID" value="CAG5089928.1"/>
    <property type="molecule type" value="Genomic_DNA"/>
</dbReference>
<gene>
    <name evidence="36" type="ORF">OKIOD_LOCUS3963</name>
</gene>
<dbReference type="PROSITE" id="PS50174">
    <property type="entry name" value="G_PATCH"/>
    <property type="match status" value="1"/>
</dbReference>
<evidence type="ECO:0000259" key="32">
    <source>
        <dbReference type="PROSITE" id="PS50011"/>
    </source>
</evidence>
<dbReference type="InterPro" id="IPR017441">
    <property type="entry name" value="Protein_kinase_ATP_BS"/>
</dbReference>
<evidence type="ECO:0000256" key="23">
    <source>
        <dbReference type="ARBA" id="ARBA00042638"/>
    </source>
</evidence>
<evidence type="ECO:0000256" key="29">
    <source>
        <dbReference type="PROSITE-ProRule" id="PRU10141"/>
    </source>
</evidence>
<feature type="compositionally biased region" description="Pro residues" evidence="30">
    <location>
        <begin position="1935"/>
        <end position="1949"/>
    </location>
</feature>
<dbReference type="SMART" id="SM00361">
    <property type="entry name" value="RRM_1"/>
    <property type="match status" value="1"/>
</dbReference>
<dbReference type="InterPro" id="IPR008271">
    <property type="entry name" value="Ser/Thr_kinase_AS"/>
</dbReference>
<feature type="compositionally biased region" description="Polar residues" evidence="30">
    <location>
        <begin position="2128"/>
        <end position="2141"/>
    </location>
</feature>
<dbReference type="InterPro" id="IPR003954">
    <property type="entry name" value="RRM_euk-type"/>
</dbReference>
<dbReference type="CDD" id="cd16652">
    <property type="entry name" value="dRING_Rmd5p-like"/>
    <property type="match status" value="1"/>
</dbReference>
<evidence type="ECO:0000256" key="27">
    <source>
        <dbReference type="PROSITE-ProRule" id="PRU00176"/>
    </source>
</evidence>
<organism evidence="36 37">
    <name type="scientific">Oikopleura dioica</name>
    <name type="common">Tunicate</name>
    <dbReference type="NCBI Taxonomy" id="34765"/>
    <lineage>
        <taxon>Eukaryota</taxon>
        <taxon>Metazoa</taxon>
        <taxon>Chordata</taxon>
        <taxon>Tunicata</taxon>
        <taxon>Appendicularia</taxon>
        <taxon>Copelata</taxon>
        <taxon>Oikopleuridae</taxon>
        <taxon>Oikopleura</taxon>
    </lineage>
</organism>
<keyword evidence="14" id="KW-0418">Kinase</keyword>
<keyword evidence="16 27" id="KW-0694">RNA-binding</keyword>
<feature type="domain" description="Protein kinase" evidence="32">
    <location>
        <begin position="1318"/>
        <end position="1610"/>
    </location>
</feature>
<dbReference type="EC" id="2.7.11.13" evidence="7"/>
<dbReference type="InterPro" id="IPR000719">
    <property type="entry name" value="Prot_kinase_dom"/>
</dbReference>
<comment type="subcellular location">
    <subcellularLocation>
        <location evidence="3">Apical cell membrane</location>
    </subcellularLocation>
    <subcellularLocation>
        <location evidence="2">Basolateral cell membrane</location>
    </subcellularLocation>
    <subcellularLocation>
        <location evidence="4">Cytoplasm</location>
    </subcellularLocation>
    <subcellularLocation>
        <location evidence="1">Membrane</location>
        <topology evidence="1">Multi-pass membrane protein</topology>
    </subcellularLocation>
</comment>
<evidence type="ECO:0000256" key="3">
    <source>
        <dbReference type="ARBA" id="ARBA00004221"/>
    </source>
</evidence>
<evidence type="ECO:0000256" key="22">
    <source>
        <dbReference type="ARBA" id="ARBA00041268"/>
    </source>
</evidence>
<dbReference type="SMART" id="SM00443">
    <property type="entry name" value="G_patch"/>
    <property type="match status" value="1"/>
</dbReference>
<comment type="similarity">
    <text evidence="5">Belongs to the protein kinase superfamily. AGC Ser/Thr protein kinase family. PKC subfamily.</text>
</comment>
<feature type="compositionally biased region" description="Polar residues" evidence="30">
    <location>
        <begin position="2098"/>
        <end position="2108"/>
    </location>
</feature>
<dbReference type="PROSITE" id="PS50896">
    <property type="entry name" value="LISH"/>
    <property type="match status" value="1"/>
</dbReference>
<dbReference type="Pfam" id="PF04133">
    <property type="entry name" value="Vps55"/>
    <property type="match status" value="1"/>
</dbReference>
<dbReference type="Pfam" id="PF10607">
    <property type="entry name" value="CTLH"/>
    <property type="match status" value="1"/>
</dbReference>
<keyword evidence="17 31" id="KW-1133">Transmembrane helix</keyword>
<evidence type="ECO:0000256" key="31">
    <source>
        <dbReference type="SAM" id="Phobius"/>
    </source>
</evidence>
<keyword evidence="9" id="KW-0963">Cytoplasm</keyword>
<sequence length="2703" mass="306723">MYVLGVYGLLFGIMLPAIVGNWWYKSIQYTSEAVLIKTTKLFEFYVYRTPLMNRRRAMMVFSGAFEFNPNHNKDIKERPEDAEQLPVLMREIEEYERNVSKPPTDKPFDQGYSMKVRLLYFAHMYDIKLSPELQEDLDMILKKVPDLHAELVSKVFFLTQAMLQQGQMPKVPKVETLDNIIRNMQNLVQGLPLNQRSVAFMQLPHFKEDFIRFLNAKKARSLKQLAARPVEEIRAIFKSLPEKEFNELYEVFRDIPALQVKVDVKVEDDDDDHKITTGSIVTVSTELTRHNMEDISQAATNGEEIVYNDGDMGEVKIAPTAEEKETANQAKKVKSKKGPQAAAAKRAAKAAREAAEKGAGDAPAVEDEQEDEDEDETPENDSDNEDAEEKSWKKLQKKNKRKNVLTQDNSRLTHTVHAPRFPVEKQEWWWVYLCMTNPKREKLSERLLCEPVQVQNLVDVKEVDIRFPAPGRPGMYNFVVYVRSDSYIDIDMKHEFTITVEERVEEEIVPEMWDSEAESDVDDCPVPSTLAGLMKSDFGNMFNPLLPKDCLSNMFVHSKDIVISLYVVQTTSKNAHPPIKRLFYPKGTVFDFNGHRLEVVQVIHSRTPIQWLQAARTSSLQAAELLNTEKTDELKDLRKRIDDVYRHLQMEGLTERLKVERFQCDPSLNDIASKEVAICVIGQSYEAKIRVVNDIFALRNNNVLEPTQKVRTPEARRKLGFLPRQNSLDETRNFLATGSSGIPLARTTSLQESNEHDNFDDVYNLNDLFAESDADRIRYRLGSEGRMVQLRYSEHNSSEIDTSKTVGSFQVVSLFSRNQFGTGRSSLVSKQKLEQAVTSKDDCCRVSFSHPLLSAATVIVSPSIPHVFNSDDIIHALKNDYIPFFLYAVEEIPLSDEDLNELKECQARLPEAAIMFVKVDTGRKNDFSTLHGAQPVHKCEHMKEMSSVRSDVRSDPGRRSPLQPSICFVCSFENSTLLHQLKEIGFIGNGDWQVRANRCMFVENAKKMHENITQFIRRQARAYILAAITGMQAYLNNCMKQVVSHCYELTHEADVLPKKMDYVENSLESIKNKRISITVDRVQGTLDLVVSKLKLDLMDPTSDLHQSLASIEQKKTFHGALMQYETFMIVKVRDSVLEELRPYANPNDADPLLRLLDKLQTMVRISRKYERVLTSKDQPSYLMKNILAFPFSPKRFTLDRALSLRGKILRRLLYFRPSQNSLFTENDPFFRIKSCADILSQIATPSFSKCLHSDLLEKIAYDFENFRTSFIILEQRLMRLVDENLNKKIDLQRKLGPKISRLLLEVTAFRDNIINGMPKLEKEIGRGQYGVVYSTKNHWAGTREDMKIAIKTMIPDNDSQWGDLSQEYFYMHYWVDRHPNIVQVLGVLIDKNYGPGNGLCPSVQLILERCESDLHTALKLRRINELKKRLRIASDVASGLRFLHAHGLIHRDIKLKNILLDSNQNAKISDMGFCRPTSVIEGSIVGTPVHMPPEIFTRNYNQSVDIYAFGILLWYLLRNTCKLPNNFEMCSDKEQLWRKVMRGQRPEKIRGVDPQIASKHKSIHAGISKLGKQIEKNFTSSYSNLLGTSSMSDEASRTNLTKSIIEHLYCSGYSEIAECLEKESKIDLYSNDSKKKELFVDLATMITAIRNGEFETSLKWIEENRAKINPASLFEWKIRRCQYCRMLLDGESSLEELIAMSRLMTSCKKEQYLESKDSDAEEVGKLMTALLFRKNLEANESIFQLVNCFSNSLAEICDELISDFSSVNSINQLRYEHLMSAHAAGCHALPALVGIKSVFEQRNMSLSKVFGNDNYLSDDRPEVLPIEIKLPKRLRYHSVFSCPILREQTTLENPPMRLICGHVISKDALDKLASNSHTHGKIIKCPYWMGLYDDNDSAVTRPVGGWAAASQQARNLQMHQQKMAEQRKQQTTIQQPPPMKQQIPTPPKPKGFTPSKFMPMSMSRGSNLKKVPRPGYKPVHMKSQQKPQASETEYISRYQDEYDPVKPNEFSRYLRRRREGKHKVTRYAEQKKSQERDFKRQNPRDDSDSSDDEAEKSKRQKAMGMGKAMIAPPSALYTGQSSMPNLPAAKNPDLNALGSKTASRTKTLGSKLGFGQPKPSLFGKSVPSPASTPSWTPQQMKSPEEGAVKAKSIAESIMEKYGHKEGAGLGKSGQGISAPLEVEKTSRRGGKIIGGQTASYGNFTSGGVQNQATPPAQQNVGVAPPRPLPNLAKPTKVICLQNMVDPEEIDSELSNEVSSECIKYGAVANVKIVEVPNVPKESSVRIFIEFSRMEEAMKAVIGLHNRIFGGRRLIGGFYDFDQYSSGNVTENIMRFTQAASQVQKQIFNRSKKRMQKSWAAKREDREDFNYARTMLAEETADRVLNIKRSFTSALELGANQGECSRSLSSNVMSFLIQTDSCPYVTYKADTPKFQIDKNAVDEANALPYKDNTFDLVISNLNLHWVNDLDKSCREILRVLKPDGAFVGAIWGNDSLFELRQSIQLAEMERRGGVVPRVGPLTRGDSFSSVLHGAGFKLITCDYWEEQFGYPTVFELIEDLQNSGESQCAFNFRPLHPDILMSAAAIYQCTLQFDDAPDPDVPIPYHNAYTLLNIIFYVLTPIPLLVASKVSDEGGLPVDLAAFLTTGLVVSSFALPIVLANRDVIQWGATWLTLGSNVVMFATIVGAFRFLDADSEFGYSSFSL</sequence>
<feature type="compositionally biased region" description="Polar residues" evidence="30">
    <location>
        <begin position="1982"/>
        <end position="1993"/>
    </location>
</feature>
<feature type="transmembrane region" description="Helical" evidence="31">
    <location>
        <begin position="2670"/>
        <end position="2690"/>
    </location>
</feature>
<evidence type="ECO:0000313" key="37">
    <source>
        <dbReference type="Proteomes" id="UP001158576"/>
    </source>
</evidence>
<dbReference type="InterPro" id="IPR000504">
    <property type="entry name" value="RRM_dom"/>
</dbReference>
<dbReference type="Gene3D" id="2.60.40.150">
    <property type="entry name" value="C2 domain"/>
    <property type="match status" value="1"/>
</dbReference>
<dbReference type="PROSITE" id="PS00107">
    <property type="entry name" value="PROTEIN_KINASE_ATP"/>
    <property type="match status" value="1"/>
</dbReference>
<keyword evidence="20" id="KW-0829">Tyrosine-protein kinase</keyword>
<evidence type="ECO:0000256" key="20">
    <source>
        <dbReference type="ARBA" id="ARBA00023137"/>
    </source>
</evidence>
<dbReference type="PROSITE" id="PS00108">
    <property type="entry name" value="PROTEIN_KINASE_ST"/>
    <property type="match status" value="1"/>
</dbReference>
<evidence type="ECO:0000256" key="12">
    <source>
        <dbReference type="ARBA" id="ARBA00022692"/>
    </source>
</evidence>
<dbReference type="SUPFAM" id="SSF53335">
    <property type="entry name" value="S-adenosyl-L-methionine-dependent methyltransferases"/>
    <property type="match status" value="1"/>
</dbReference>
<dbReference type="Pfam" id="PF01585">
    <property type="entry name" value="G-patch"/>
    <property type="match status" value="1"/>
</dbReference>
<dbReference type="Gene3D" id="1.10.3380.10">
    <property type="entry name" value="Sec63 N-terminal domain-like domain"/>
    <property type="match status" value="1"/>
</dbReference>
<dbReference type="CDD" id="cd02440">
    <property type="entry name" value="AdoMet_MTases"/>
    <property type="match status" value="1"/>
</dbReference>
<keyword evidence="18" id="KW-0408">Iron</keyword>
<keyword evidence="28" id="KW-0479">Metal-binding</keyword>
<comment type="catalytic activity">
    <reaction evidence="25">
        <text>L-threonyl-[protein] + ATP = O-phospho-L-threonyl-[protein] + ADP + H(+)</text>
        <dbReference type="Rhea" id="RHEA:46608"/>
        <dbReference type="Rhea" id="RHEA-COMP:11060"/>
        <dbReference type="Rhea" id="RHEA-COMP:11605"/>
        <dbReference type="ChEBI" id="CHEBI:15378"/>
        <dbReference type="ChEBI" id="CHEBI:30013"/>
        <dbReference type="ChEBI" id="CHEBI:30616"/>
        <dbReference type="ChEBI" id="CHEBI:61977"/>
        <dbReference type="ChEBI" id="CHEBI:456216"/>
        <dbReference type="EC" id="2.7.12.1"/>
    </reaction>
</comment>
<evidence type="ECO:0000256" key="7">
    <source>
        <dbReference type="ARBA" id="ARBA00012429"/>
    </source>
</evidence>
<keyword evidence="13 29" id="KW-0547">Nucleotide-binding</keyword>
<dbReference type="InterPro" id="IPR000467">
    <property type="entry name" value="G_patch_dom"/>
</dbReference>
<feature type="compositionally biased region" description="Acidic residues" evidence="30">
    <location>
        <begin position="364"/>
        <end position="388"/>
    </location>
</feature>
<keyword evidence="12 31" id="KW-0812">Transmembrane</keyword>
<dbReference type="PROSITE" id="PS50011">
    <property type="entry name" value="PROTEIN_KINASE_DOM"/>
    <property type="match status" value="1"/>
</dbReference>
<name>A0ABN7S7K7_OIKDI</name>
<reference evidence="36 37" key="1">
    <citation type="submission" date="2021-04" db="EMBL/GenBank/DDBJ databases">
        <authorList>
            <person name="Bliznina A."/>
        </authorList>
    </citation>
    <scope>NUCLEOTIDE SEQUENCE [LARGE SCALE GENOMIC DNA]</scope>
</reference>
<dbReference type="InterPro" id="IPR035892">
    <property type="entry name" value="C2_domain_sf"/>
</dbReference>
<evidence type="ECO:0000313" key="36">
    <source>
        <dbReference type="EMBL" id="CAG5089928.1"/>
    </source>
</evidence>